<protein>
    <recommendedName>
        <fullName evidence="4">DUF2946 domain-containing protein</fullName>
    </recommendedName>
</protein>
<gene>
    <name evidence="2" type="ORF">ACFQBQ_03200</name>
</gene>
<evidence type="ECO:0008006" key="4">
    <source>
        <dbReference type="Google" id="ProtNLM"/>
    </source>
</evidence>
<dbReference type="RefSeq" id="WP_390233841.1">
    <property type="nucleotide sequence ID" value="NZ_JBHSWI010000001.1"/>
</dbReference>
<dbReference type="EMBL" id="JBHSWI010000001">
    <property type="protein sequence ID" value="MFC6644612.1"/>
    <property type="molecule type" value="Genomic_DNA"/>
</dbReference>
<evidence type="ECO:0000313" key="3">
    <source>
        <dbReference type="Proteomes" id="UP001596391"/>
    </source>
</evidence>
<keyword evidence="3" id="KW-1185">Reference proteome</keyword>
<reference evidence="3" key="1">
    <citation type="journal article" date="2019" name="Int. J. Syst. Evol. Microbiol.">
        <title>The Global Catalogue of Microorganisms (GCM) 10K type strain sequencing project: providing services to taxonomists for standard genome sequencing and annotation.</title>
        <authorList>
            <consortium name="The Broad Institute Genomics Platform"/>
            <consortium name="The Broad Institute Genome Sequencing Center for Infectious Disease"/>
            <person name="Wu L."/>
            <person name="Ma J."/>
        </authorList>
    </citation>
    <scope>NUCLEOTIDE SEQUENCE [LARGE SCALE GENOMIC DNA]</scope>
    <source>
        <strain evidence="3">CGMCC 1.16026</strain>
    </source>
</reference>
<proteinExistence type="predicted"/>
<organism evidence="2 3">
    <name type="scientific">Granulicella cerasi</name>
    <dbReference type="NCBI Taxonomy" id="741063"/>
    <lineage>
        <taxon>Bacteria</taxon>
        <taxon>Pseudomonadati</taxon>
        <taxon>Acidobacteriota</taxon>
        <taxon>Terriglobia</taxon>
        <taxon>Terriglobales</taxon>
        <taxon>Acidobacteriaceae</taxon>
        <taxon>Granulicella</taxon>
    </lineage>
</organism>
<feature type="region of interest" description="Disordered" evidence="1">
    <location>
        <begin position="103"/>
        <end position="125"/>
    </location>
</feature>
<comment type="caution">
    <text evidence="2">The sequence shown here is derived from an EMBL/GenBank/DDBJ whole genome shotgun (WGS) entry which is preliminary data.</text>
</comment>
<dbReference type="Proteomes" id="UP001596391">
    <property type="component" value="Unassembled WGS sequence"/>
</dbReference>
<evidence type="ECO:0000256" key="1">
    <source>
        <dbReference type="SAM" id="MobiDB-lite"/>
    </source>
</evidence>
<sequence length="125" mass="13862">MLRKLIAITLLAIFGLPFASSLFALTPKSEANLPACCRRGGKHHCSMNMAGGSDSSSSQPHFSAPVEKCPYAPMMHVADHQPMMLPMTYVAFRAPSLERQPDIVRQAESAMRISRERSRHKRGPR</sequence>
<accession>A0ABW1Z5L8</accession>
<evidence type="ECO:0000313" key="2">
    <source>
        <dbReference type="EMBL" id="MFC6644612.1"/>
    </source>
</evidence>
<name>A0ABW1Z5L8_9BACT</name>